<proteinExistence type="predicted"/>
<comment type="caution">
    <text evidence="1">The sequence shown here is derived from an EMBL/GenBank/DDBJ whole genome shotgun (WGS) entry which is preliminary data.</text>
</comment>
<dbReference type="Proteomes" id="UP000292362">
    <property type="component" value="Unassembled WGS sequence"/>
</dbReference>
<evidence type="ECO:0000313" key="1">
    <source>
        <dbReference type="EMBL" id="TBU05320.1"/>
    </source>
</evidence>
<dbReference type="EMBL" id="PITJ01000024">
    <property type="protein sequence ID" value="TBU05320.1"/>
    <property type="molecule type" value="Genomic_DNA"/>
</dbReference>
<sequence length="83" mass="9693">MSYEEGGQKNNNGGDFTYVLLIVLMYTHNFSKHIIASLQTNLESTLQNIFENVYLGRKLEKIKKPIAKLERYTGYIHLRQKTK</sequence>
<protein>
    <submittedName>
        <fullName evidence="1">Uncharacterized protein</fullName>
    </submittedName>
</protein>
<dbReference type="VEuPathDB" id="MicrosporidiaDB:CWI37_0024p0040"/>
<dbReference type="AlphaFoldDB" id="A0A4Q9LEQ2"/>
<organism evidence="1 2">
    <name type="scientific">Hamiltosporidium tvaerminnensis</name>
    <dbReference type="NCBI Taxonomy" id="1176355"/>
    <lineage>
        <taxon>Eukaryota</taxon>
        <taxon>Fungi</taxon>
        <taxon>Fungi incertae sedis</taxon>
        <taxon>Microsporidia</taxon>
        <taxon>Dubosqiidae</taxon>
        <taxon>Hamiltosporidium</taxon>
    </lineage>
</organism>
<name>A0A4Q9LEQ2_9MICR</name>
<reference evidence="1 2" key="1">
    <citation type="submission" date="2017-12" db="EMBL/GenBank/DDBJ databases">
        <authorList>
            <person name="Pombert J.-F."/>
            <person name="Haag K.L."/>
            <person name="Ebert D."/>
        </authorList>
    </citation>
    <scope>NUCLEOTIDE SEQUENCE [LARGE SCALE GENOMIC DNA]</scope>
    <source>
        <strain evidence="1">FI-OER-3-3</strain>
    </source>
</reference>
<accession>A0A4Q9LEQ2</accession>
<gene>
    <name evidence="1" type="ORF">CWI37_0024p0040</name>
</gene>
<evidence type="ECO:0000313" key="2">
    <source>
        <dbReference type="Proteomes" id="UP000292362"/>
    </source>
</evidence>